<dbReference type="OMA" id="RWIRDIC"/>
<dbReference type="Pfam" id="PF13966">
    <property type="entry name" value="zf-RVT"/>
    <property type="match status" value="1"/>
</dbReference>
<name>J3MBJ6_ORYBR</name>
<evidence type="ECO:0000259" key="1">
    <source>
        <dbReference type="Pfam" id="PF13966"/>
    </source>
</evidence>
<dbReference type="EnsemblPlants" id="OB06G13900.1">
    <property type="protein sequence ID" value="OB06G13900.1"/>
    <property type="gene ID" value="OB06G13900"/>
</dbReference>
<proteinExistence type="predicted"/>
<sequence length="196" mass="22924">MGIVSLLEFLRIYRLLSPIQLWQQPDSFQWRWSSSGLYSTRSAYNALFMGREIFQEAFLWKAAPNRCCYFCWLVAHQRCWTADRLSRRGLPRPPHCVLCDQAPETIDHILIGCPESRQLWWLILNAISLPRLTPMSQCSFGGWWGLQWDKIPRRQRKGFDMIVTLIAWSIWKERNAQVFNHQASAWSLVGSGEGCC</sequence>
<dbReference type="eggNOG" id="KOG1075">
    <property type="taxonomic scope" value="Eukaryota"/>
</dbReference>
<protein>
    <recommendedName>
        <fullName evidence="1">Reverse transcriptase zinc-binding domain-containing protein</fullName>
    </recommendedName>
</protein>
<keyword evidence="3" id="KW-1185">Reference proteome</keyword>
<dbReference type="Proteomes" id="UP000006038">
    <property type="component" value="Chromosome 6"/>
</dbReference>
<dbReference type="InterPro" id="IPR026960">
    <property type="entry name" value="RVT-Znf"/>
</dbReference>
<dbReference type="Gramene" id="OB06G13900.1">
    <property type="protein sequence ID" value="OB06G13900.1"/>
    <property type="gene ID" value="OB06G13900"/>
</dbReference>
<dbReference type="HOGENOM" id="CLU_000680_15_3_1"/>
<evidence type="ECO:0000313" key="2">
    <source>
        <dbReference type="EnsemblPlants" id="OB06G13900.1"/>
    </source>
</evidence>
<feature type="domain" description="Reverse transcriptase zinc-binding" evidence="1">
    <location>
        <begin position="38"/>
        <end position="120"/>
    </location>
</feature>
<reference evidence="2" key="2">
    <citation type="submission" date="2013-04" db="UniProtKB">
        <authorList>
            <consortium name="EnsemblPlants"/>
        </authorList>
    </citation>
    <scope>IDENTIFICATION</scope>
</reference>
<dbReference type="STRING" id="4533.J3MBJ6"/>
<evidence type="ECO:0000313" key="3">
    <source>
        <dbReference type="Proteomes" id="UP000006038"/>
    </source>
</evidence>
<organism evidence="2">
    <name type="scientific">Oryza brachyantha</name>
    <name type="common">malo sina</name>
    <dbReference type="NCBI Taxonomy" id="4533"/>
    <lineage>
        <taxon>Eukaryota</taxon>
        <taxon>Viridiplantae</taxon>
        <taxon>Streptophyta</taxon>
        <taxon>Embryophyta</taxon>
        <taxon>Tracheophyta</taxon>
        <taxon>Spermatophyta</taxon>
        <taxon>Magnoliopsida</taxon>
        <taxon>Liliopsida</taxon>
        <taxon>Poales</taxon>
        <taxon>Poaceae</taxon>
        <taxon>BOP clade</taxon>
        <taxon>Oryzoideae</taxon>
        <taxon>Oryzeae</taxon>
        <taxon>Oryzinae</taxon>
        <taxon>Oryza</taxon>
    </lineage>
</organism>
<dbReference type="AlphaFoldDB" id="J3MBJ6"/>
<reference evidence="2" key="1">
    <citation type="journal article" date="2013" name="Nat. Commun.">
        <title>Whole-genome sequencing of Oryza brachyantha reveals mechanisms underlying Oryza genome evolution.</title>
        <authorList>
            <person name="Chen J."/>
            <person name="Huang Q."/>
            <person name="Gao D."/>
            <person name="Wang J."/>
            <person name="Lang Y."/>
            <person name="Liu T."/>
            <person name="Li B."/>
            <person name="Bai Z."/>
            <person name="Luis Goicoechea J."/>
            <person name="Liang C."/>
            <person name="Chen C."/>
            <person name="Zhang W."/>
            <person name="Sun S."/>
            <person name="Liao Y."/>
            <person name="Zhang X."/>
            <person name="Yang L."/>
            <person name="Song C."/>
            <person name="Wang M."/>
            <person name="Shi J."/>
            <person name="Liu G."/>
            <person name="Liu J."/>
            <person name="Zhou H."/>
            <person name="Zhou W."/>
            <person name="Yu Q."/>
            <person name="An N."/>
            <person name="Chen Y."/>
            <person name="Cai Q."/>
            <person name="Wang B."/>
            <person name="Liu B."/>
            <person name="Min J."/>
            <person name="Huang Y."/>
            <person name="Wu H."/>
            <person name="Li Z."/>
            <person name="Zhang Y."/>
            <person name="Yin Y."/>
            <person name="Song W."/>
            <person name="Jiang J."/>
            <person name="Jackson S.A."/>
            <person name="Wing R.A."/>
            <person name="Wang J."/>
            <person name="Chen M."/>
        </authorList>
    </citation>
    <scope>NUCLEOTIDE SEQUENCE [LARGE SCALE GENOMIC DNA]</scope>
    <source>
        <strain evidence="2">cv. IRGC 101232</strain>
    </source>
</reference>
<accession>J3MBJ6</accession>